<dbReference type="RefSeq" id="WP_091410478.1">
    <property type="nucleotide sequence ID" value="NZ_FOAB01000006.1"/>
</dbReference>
<gene>
    <name evidence="2" type="ORF">SAMN04487910_3284</name>
</gene>
<accession>A0A1H7T4M6</accession>
<evidence type="ECO:0000256" key="1">
    <source>
        <dbReference type="SAM" id="MobiDB-lite"/>
    </source>
</evidence>
<evidence type="ECO:0000313" key="3">
    <source>
        <dbReference type="Proteomes" id="UP000198521"/>
    </source>
</evidence>
<name>A0A1H7T4M6_AQUAM</name>
<dbReference type="EMBL" id="FOAB01000006">
    <property type="protein sequence ID" value="SEL79743.1"/>
    <property type="molecule type" value="Genomic_DNA"/>
</dbReference>
<proteinExistence type="predicted"/>
<dbReference type="STRING" id="1038014.SAMN04487910_3284"/>
<dbReference type="AlphaFoldDB" id="A0A1H7T4M6"/>
<sequence length="209" mass="23805">MSNLHIGNVDLTDKENFQFLYGSQLYGTLFGIYGKFTTANADEGYYIKEIEFKTINYKGILDINISEIKRPESKDYQPPQDPDANEESPMPTPQKVLVFLIEVQALKTADSDIQYMNFIHQNGGNENGIKVDKNNFLHFDRRLKKIHENGEALKNNVFDSEFYYREGILLDGEQYPEVCPKPKTQSDGPVSLLMSHSGGICPRGTVKIR</sequence>
<feature type="region of interest" description="Disordered" evidence="1">
    <location>
        <begin position="71"/>
        <end position="90"/>
    </location>
</feature>
<dbReference type="OrthoDB" id="1165055at2"/>
<organism evidence="2 3">
    <name type="scientific">Aquimarina amphilecti</name>
    <dbReference type="NCBI Taxonomy" id="1038014"/>
    <lineage>
        <taxon>Bacteria</taxon>
        <taxon>Pseudomonadati</taxon>
        <taxon>Bacteroidota</taxon>
        <taxon>Flavobacteriia</taxon>
        <taxon>Flavobacteriales</taxon>
        <taxon>Flavobacteriaceae</taxon>
        <taxon>Aquimarina</taxon>
    </lineage>
</organism>
<evidence type="ECO:0000313" key="2">
    <source>
        <dbReference type="EMBL" id="SEL79743.1"/>
    </source>
</evidence>
<keyword evidence="3" id="KW-1185">Reference proteome</keyword>
<protein>
    <submittedName>
        <fullName evidence="2">Uncharacterized protein</fullName>
    </submittedName>
</protein>
<reference evidence="3" key="1">
    <citation type="submission" date="2016-10" db="EMBL/GenBank/DDBJ databases">
        <authorList>
            <person name="Varghese N."/>
            <person name="Submissions S."/>
        </authorList>
    </citation>
    <scope>NUCLEOTIDE SEQUENCE [LARGE SCALE GENOMIC DNA]</scope>
    <source>
        <strain evidence="3">DSM 25232 / NCIMB 14723 / 92V</strain>
    </source>
</reference>
<dbReference type="Proteomes" id="UP000198521">
    <property type="component" value="Unassembled WGS sequence"/>
</dbReference>